<feature type="compositionally biased region" description="Basic residues" evidence="1">
    <location>
        <begin position="112"/>
        <end position="126"/>
    </location>
</feature>
<feature type="compositionally biased region" description="Basic residues" evidence="1">
    <location>
        <begin position="288"/>
        <end position="301"/>
    </location>
</feature>
<feature type="compositionally biased region" description="Basic and acidic residues" evidence="1">
    <location>
        <begin position="99"/>
        <end position="111"/>
    </location>
</feature>
<feature type="region of interest" description="Disordered" evidence="1">
    <location>
        <begin position="273"/>
        <end position="320"/>
    </location>
</feature>
<gene>
    <name evidence="2" type="ORF">AVDCRST_MAG27-4369</name>
</gene>
<feature type="compositionally biased region" description="Basic residues" evidence="1">
    <location>
        <begin position="151"/>
        <end position="168"/>
    </location>
</feature>
<feature type="non-terminal residue" evidence="2">
    <location>
        <position position="320"/>
    </location>
</feature>
<organism evidence="2">
    <name type="scientific">uncultured Craurococcus sp</name>
    <dbReference type="NCBI Taxonomy" id="1135998"/>
    <lineage>
        <taxon>Bacteria</taxon>
        <taxon>Pseudomonadati</taxon>
        <taxon>Pseudomonadota</taxon>
        <taxon>Alphaproteobacteria</taxon>
        <taxon>Acetobacterales</taxon>
        <taxon>Acetobacteraceae</taxon>
        <taxon>Craurococcus</taxon>
        <taxon>environmental samples</taxon>
    </lineage>
</organism>
<sequence length="320" mass="35613">ELESLPRADARRPSERWSNRDPDRAARGGPRRDDGAPGPAFHQAADGRAVHLLRPDGPGRVPDRPRHRRAAPPAHQPGDAHLPVRGRDPAPRQPRHGKDHPAGRRELDAGRPRHRPFRAHRGRAQARRAAPVRHPDLDGVAGEPGGERPRVHAPRRRGVAAGRSRRRPGAADRRARLRRGLAACDGFRDPLRRHPARGGRPHADRRRLRRACGLHDRRDDRGGGRRVPAGAVAGAPARRRGHRGRDHGRALHAVRRRPDGGAALHLVELRLFPPGAHRGRERGMGPRPLRHRPGRRGRVHPPARQARPAATRDRRRVLPV</sequence>
<evidence type="ECO:0000256" key="1">
    <source>
        <dbReference type="SAM" id="MobiDB-lite"/>
    </source>
</evidence>
<feature type="region of interest" description="Disordered" evidence="1">
    <location>
        <begin position="1"/>
        <end position="175"/>
    </location>
</feature>
<evidence type="ECO:0000313" key="2">
    <source>
        <dbReference type="EMBL" id="CAA9287418.1"/>
    </source>
</evidence>
<feature type="non-terminal residue" evidence="2">
    <location>
        <position position="1"/>
    </location>
</feature>
<feature type="compositionally biased region" description="Basic residues" evidence="1">
    <location>
        <begin position="237"/>
        <end position="255"/>
    </location>
</feature>
<feature type="compositionally biased region" description="Low complexity" evidence="1">
    <location>
        <begin position="226"/>
        <end position="236"/>
    </location>
</feature>
<reference evidence="2" key="1">
    <citation type="submission" date="2020-02" db="EMBL/GenBank/DDBJ databases">
        <authorList>
            <person name="Meier V. D."/>
        </authorList>
    </citation>
    <scope>NUCLEOTIDE SEQUENCE</scope>
    <source>
        <strain evidence="2">AVDCRST_MAG27</strain>
    </source>
</reference>
<proteinExistence type="predicted"/>
<feature type="compositionally biased region" description="Basic and acidic residues" evidence="1">
    <location>
        <begin position="1"/>
        <end position="35"/>
    </location>
</feature>
<dbReference type="EMBL" id="CADCTD010000183">
    <property type="protein sequence ID" value="CAA9287418.1"/>
    <property type="molecule type" value="Genomic_DNA"/>
</dbReference>
<feature type="region of interest" description="Disordered" evidence="1">
    <location>
        <begin position="215"/>
        <end position="257"/>
    </location>
</feature>
<dbReference type="AlphaFoldDB" id="A0A6J4JUC3"/>
<name>A0A6J4JUC3_9PROT</name>
<accession>A0A6J4JUC3</accession>
<protein>
    <submittedName>
        <fullName evidence="2">Pirin</fullName>
    </submittedName>
</protein>